<name>A0A0C3JJW7_PISTI</name>
<feature type="compositionally biased region" description="Basic and acidic residues" evidence="1">
    <location>
        <begin position="60"/>
        <end position="76"/>
    </location>
</feature>
<keyword evidence="3" id="KW-1185">Reference proteome</keyword>
<protein>
    <submittedName>
        <fullName evidence="2">Uncharacterized protein</fullName>
    </submittedName>
</protein>
<evidence type="ECO:0000256" key="1">
    <source>
        <dbReference type="SAM" id="MobiDB-lite"/>
    </source>
</evidence>
<gene>
    <name evidence="2" type="ORF">M404DRAFT_1005801</name>
</gene>
<dbReference type="AlphaFoldDB" id="A0A0C3JJW7"/>
<feature type="compositionally biased region" description="Polar residues" evidence="1">
    <location>
        <begin position="115"/>
        <end position="125"/>
    </location>
</feature>
<dbReference type="Proteomes" id="UP000054217">
    <property type="component" value="Unassembled WGS sequence"/>
</dbReference>
<accession>A0A0C3JJW7</accession>
<evidence type="ECO:0000313" key="3">
    <source>
        <dbReference type="Proteomes" id="UP000054217"/>
    </source>
</evidence>
<proteinExistence type="predicted"/>
<dbReference type="InParanoid" id="A0A0C3JJW7"/>
<reference evidence="3" key="2">
    <citation type="submission" date="2015-01" db="EMBL/GenBank/DDBJ databases">
        <title>Evolutionary Origins and Diversification of the Mycorrhizal Mutualists.</title>
        <authorList>
            <consortium name="DOE Joint Genome Institute"/>
            <consortium name="Mycorrhizal Genomics Consortium"/>
            <person name="Kohler A."/>
            <person name="Kuo A."/>
            <person name="Nagy L.G."/>
            <person name="Floudas D."/>
            <person name="Copeland A."/>
            <person name="Barry K.W."/>
            <person name="Cichocki N."/>
            <person name="Veneault-Fourrey C."/>
            <person name="LaButti K."/>
            <person name="Lindquist E.A."/>
            <person name="Lipzen A."/>
            <person name="Lundell T."/>
            <person name="Morin E."/>
            <person name="Murat C."/>
            <person name="Riley R."/>
            <person name="Ohm R."/>
            <person name="Sun H."/>
            <person name="Tunlid A."/>
            <person name="Henrissat B."/>
            <person name="Grigoriev I.V."/>
            <person name="Hibbett D.S."/>
            <person name="Martin F."/>
        </authorList>
    </citation>
    <scope>NUCLEOTIDE SEQUENCE [LARGE SCALE GENOMIC DNA]</scope>
    <source>
        <strain evidence="3">Marx 270</strain>
    </source>
</reference>
<reference evidence="2 3" key="1">
    <citation type="submission" date="2014-04" db="EMBL/GenBank/DDBJ databases">
        <authorList>
            <consortium name="DOE Joint Genome Institute"/>
            <person name="Kuo A."/>
            <person name="Kohler A."/>
            <person name="Costa M.D."/>
            <person name="Nagy L.G."/>
            <person name="Floudas D."/>
            <person name="Copeland A."/>
            <person name="Barry K.W."/>
            <person name="Cichocki N."/>
            <person name="Veneault-Fourrey C."/>
            <person name="LaButti K."/>
            <person name="Lindquist E.A."/>
            <person name="Lipzen A."/>
            <person name="Lundell T."/>
            <person name="Morin E."/>
            <person name="Murat C."/>
            <person name="Sun H."/>
            <person name="Tunlid A."/>
            <person name="Henrissat B."/>
            <person name="Grigoriev I.V."/>
            <person name="Hibbett D.S."/>
            <person name="Martin F."/>
            <person name="Nordberg H.P."/>
            <person name="Cantor M.N."/>
            <person name="Hua S.X."/>
        </authorList>
    </citation>
    <scope>NUCLEOTIDE SEQUENCE [LARGE SCALE GENOMIC DNA]</scope>
    <source>
        <strain evidence="2 3">Marx 270</strain>
    </source>
</reference>
<dbReference type="EMBL" id="KN832023">
    <property type="protein sequence ID" value="KIN97851.1"/>
    <property type="molecule type" value="Genomic_DNA"/>
</dbReference>
<evidence type="ECO:0000313" key="2">
    <source>
        <dbReference type="EMBL" id="KIN97851.1"/>
    </source>
</evidence>
<feature type="region of interest" description="Disordered" evidence="1">
    <location>
        <begin position="1"/>
        <end position="125"/>
    </location>
</feature>
<sequence length="125" mass="13579">MHTALLTEEGTLQTNDGCSGCGKTASNDGGECSEHIFAKTSESASNHENEHISTMSARNLTKEASPERATRGEWTARKARGTVPEKARGTVPECARYDERTSRVGRRSRLAQQRLGRSTRNSGGQ</sequence>
<organism evidence="2 3">
    <name type="scientific">Pisolithus tinctorius Marx 270</name>
    <dbReference type="NCBI Taxonomy" id="870435"/>
    <lineage>
        <taxon>Eukaryota</taxon>
        <taxon>Fungi</taxon>
        <taxon>Dikarya</taxon>
        <taxon>Basidiomycota</taxon>
        <taxon>Agaricomycotina</taxon>
        <taxon>Agaricomycetes</taxon>
        <taxon>Agaricomycetidae</taxon>
        <taxon>Boletales</taxon>
        <taxon>Sclerodermatineae</taxon>
        <taxon>Pisolithaceae</taxon>
        <taxon>Pisolithus</taxon>
    </lineage>
</organism>
<dbReference type="HOGENOM" id="CLU_152088_0_0_1"/>